<dbReference type="InterPro" id="IPR036291">
    <property type="entry name" value="NAD(P)-bd_dom_sf"/>
</dbReference>
<dbReference type="PANTHER" id="PTHR47706">
    <property type="entry name" value="NMRA-LIKE FAMILY PROTEIN"/>
    <property type="match status" value="1"/>
</dbReference>
<evidence type="ECO:0000256" key="3">
    <source>
        <dbReference type="SAM" id="MobiDB-lite"/>
    </source>
</evidence>
<dbReference type="InterPro" id="IPR051609">
    <property type="entry name" value="NmrA/Isoflavone_reductase-like"/>
</dbReference>
<dbReference type="Pfam" id="PF05368">
    <property type="entry name" value="NmrA"/>
    <property type="match status" value="1"/>
</dbReference>
<reference evidence="5" key="1">
    <citation type="submission" date="2023-03" db="EMBL/GenBank/DDBJ databases">
        <title>Massive genome expansion in bonnet fungi (Mycena s.s.) driven by repeated elements and novel gene families across ecological guilds.</title>
        <authorList>
            <consortium name="Lawrence Berkeley National Laboratory"/>
            <person name="Harder C.B."/>
            <person name="Miyauchi S."/>
            <person name="Viragh M."/>
            <person name="Kuo A."/>
            <person name="Thoen E."/>
            <person name="Andreopoulos B."/>
            <person name="Lu D."/>
            <person name="Skrede I."/>
            <person name="Drula E."/>
            <person name="Henrissat B."/>
            <person name="Morin E."/>
            <person name="Kohler A."/>
            <person name="Barry K."/>
            <person name="LaButti K."/>
            <person name="Morin E."/>
            <person name="Salamov A."/>
            <person name="Lipzen A."/>
            <person name="Mereny Z."/>
            <person name="Hegedus B."/>
            <person name="Baldrian P."/>
            <person name="Stursova M."/>
            <person name="Weitz H."/>
            <person name="Taylor A."/>
            <person name="Grigoriev I.V."/>
            <person name="Nagy L.G."/>
            <person name="Martin F."/>
            <person name="Kauserud H."/>
        </authorList>
    </citation>
    <scope>NUCLEOTIDE SEQUENCE</scope>
    <source>
        <strain evidence="5">CBHHK182m</strain>
    </source>
</reference>
<feature type="region of interest" description="Disordered" evidence="3">
    <location>
        <begin position="241"/>
        <end position="267"/>
    </location>
</feature>
<dbReference type="Proteomes" id="UP001215598">
    <property type="component" value="Unassembled WGS sequence"/>
</dbReference>
<protein>
    <recommendedName>
        <fullName evidence="4">NmrA-like domain-containing protein</fullName>
    </recommendedName>
</protein>
<dbReference type="EMBL" id="JARKIB010000112">
    <property type="protein sequence ID" value="KAJ7738367.1"/>
    <property type="molecule type" value="Genomic_DNA"/>
</dbReference>
<evidence type="ECO:0000256" key="1">
    <source>
        <dbReference type="ARBA" id="ARBA00022857"/>
    </source>
</evidence>
<dbReference type="SUPFAM" id="SSF51735">
    <property type="entry name" value="NAD(P)-binding Rossmann-fold domains"/>
    <property type="match status" value="1"/>
</dbReference>
<dbReference type="PANTHER" id="PTHR47706:SF9">
    <property type="entry name" value="NMRA-LIKE DOMAIN-CONTAINING PROTEIN-RELATED"/>
    <property type="match status" value="1"/>
</dbReference>
<accession>A0AAD7MZ27</accession>
<evidence type="ECO:0000256" key="2">
    <source>
        <dbReference type="ARBA" id="ARBA00023002"/>
    </source>
</evidence>
<sequence>MNTYKSFAVVGGGNVGLPVATGLAAQNVSVILLSRSSTKTPPSGVELVQVDTSDVAAVTAVFKEHKVDVVISTINATTPENAAAQKPVVDAAKAAAVKLYVPGEFGFPSDGHTEEFLGAKNKIAEYAKSIELPSARIYTGVFTEYIPLLTGYNVNGKIWVIGKGDTPVSFTFLSDITGFVVHALTTLPPSELENRTFRLEGDRATLNELATKFNTSVDHVDLIPGEGGDFIAHLLELSEAGSGSSGWDEANKREGSEGAASGNLSWPGHHWKTIKEVHNL</sequence>
<keyword evidence="2" id="KW-0560">Oxidoreductase</keyword>
<keyword evidence="1" id="KW-0521">NADP</keyword>
<dbReference type="Gene3D" id="3.40.50.720">
    <property type="entry name" value="NAD(P)-binding Rossmann-like Domain"/>
    <property type="match status" value="1"/>
</dbReference>
<keyword evidence="6" id="KW-1185">Reference proteome</keyword>
<evidence type="ECO:0000313" key="5">
    <source>
        <dbReference type="EMBL" id="KAJ7738367.1"/>
    </source>
</evidence>
<dbReference type="InterPro" id="IPR008030">
    <property type="entry name" value="NmrA-like"/>
</dbReference>
<evidence type="ECO:0000313" key="6">
    <source>
        <dbReference type="Proteomes" id="UP001215598"/>
    </source>
</evidence>
<dbReference type="AlphaFoldDB" id="A0AAD7MZ27"/>
<proteinExistence type="predicted"/>
<evidence type="ECO:0000259" key="4">
    <source>
        <dbReference type="Pfam" id="PF05368"/>
    </source>
</evidence>
<organism evidence="5 6">
    <name type="scientific">Mycena metata</name>
    <dbReference type="NCBI Taxonomy" id="1033252"/>
    <lineage>
        <taxon>Eukaryota</taxon>
        <taxon>Fungi</taxon>
        <taxon>Dikarya</taxon>
        <taxon>Basidiomycota</taxon>
        <taxon>Agaricomycotina</taxon>
        <taxon>Agaricomycetes</taxon>
        <taxon>Agaricomycetidae</taxon>
        <taxon>Agaricales</taxon>
        <taxon>Marasmiineae</taxon>
        <taxon>Mycenaceae</taxon>
        <taxon>Mycena</taxon>
    </lineage>
</organism>
<comment type="caution">
    <text evidence="5">The sequence shown here is derived from an EMBL/GenBank/DDBJ whole genome shotgun (WGS) entry which is preliminary data.</text>
</comment>
<feature type="domain" description="NmrA-like" evidence="4">
    <location>
        <begin position="8"/>
        <end position="216"/>
    </location>
</feature>
<name>A0AAD7MZ27_9AGAR</name>
<dbReference type="GO" id="GO:0016491">
    <property type="term" value="F:oxidoreductase activity"/>
    <property type="evidence" value="ECO:0007669"/>
    <property type="project" value="UniProtKB-KW"/>
</dbReference>
<gene>
    <name evidence="5" type="ORF">B0H16DRAFT_1694841</name>
</gene>